<dbReference type="RefSeq" id="WP_093555805.1">
    <property type="nucleotide sequence ID" value="NZ_FPBO01000009.1"/>
</dbReference>
<dbReference type="Proteomes" id="UP000199391">
    <property type="component" value="Unassembled WGS sequence"/>
</dbReference>
<keyword evidence="1" id="KW-0472">Membrane</keyword>
<feature type="domain" description="TadE-like" evidence="2">
    <location>
        <begin position="11"/>
        <end position="53"/>
    </location>
</feature>
<name>A0A1I7IYA4_9BURK</name>
<keyword evidence="1" id="KW-1133">Transmembrane helix</keyword>
<dbReference type="InterPro" id="IPR012495">
    <property type="entry name" value="TadE-like_dom"/>
</dbReference>
<evidence type="ECO:0000256" key="1">
    <source>
        <dbReference type="SAM" id="Phobius"/>
    </source>
</evidence>
<keyword evidence="4" id="KW-1185">Reference proteome</keyword>
<keyword evidence="1" id="KW-0812">Transmembrane</keyword>
<sequence length="148" mass="16318">MNLKRMHPQRGIAAIELALLLPVLIVLLAMPLYLGRVFWHYSVAQKAAHDAVRYLASVPLAQMRDPIRIAATVEATRSIVLEETADLQPGSIPVIVDVQCDGLSCMGVTTPTNVRVVVRLYMEDIFYAEISQRTDLLTADVTAVYVGI</sequence>
<dbReference type="AlphaFoldDB" id="A0A1I7IYA4"/>
<organism evidence="3 4">
    <name type="scientific">Pseudoduganella namucuonensis</name>
    <dbReference type="NCBI Taxonomy" id="1035707"/>
    <lineage>
        <taxon>Bacteria</taxon>
        <taxon>Pseudomonadati</taxon>
        <taxon>Pseudomonadota</taxon>
        <taxon>Betaproteobacteria</taxon>
        <taxon>Burkholderiales</taxon>
        <taxon>Oxalobacteraceae</taxon>
        <taxon>Telluria group</taxon>
        <taxon>Pseudoduganella</taxon>
    </lineage>
</organism>
<evidence type="ECO:0000259" key="2">
    <source>
        <dbReference type="Pfam" id="PF07811"/>
    </source>
</evidence>
<protein>
    <submittedName>
        <fullName evidence="3">TadE-like protein</fullName>
    </submittedName>
</protein>
<accession>A0A1I7IYA4</accession>
<reference evidence="4" key="1">
    <citation type="submission" date="2016-10" db="EMBL/GenBank/DDBJ databases">
        <authorList>
            <person name="Varghese N."/>
            <person name="Submissions S."/>
        </authorList>
    </citation>
    <scope>NUCLEOTIDE SEQUENCE [LARGE SCALE GENOMIC DNA]</scope>
    <source>
        <strain evidence="4">CGMCC 1.11014</strain>
    </source>
</reference>
<dbReference type="STRING" id="1035707.SAMN05216552_1009157"/>
<dbReference type="OrthoDB" id="8708025at2"/>
<feature type="transmembrane region" description="Helical" evidence="1">
    <location>
        <begin position="12"/>
        <end position="34"/>
    </location>
</feature>
<dbReference type="EMBL" id="FPBO01000009">
    <property type="protein sequence ID" value="SFU77907.1"/>
    <property type="molecule type" value="Genomic_DNA"/>
</dbReference>
<proteinExistence type="predicted"/>
<gene>
    <name evidence="3" type="ORF">SAMN05216552_1009157</name>
</gene>
<evidence type="ECO:0000313" key="3">
    <source>
        <dbReference type="EMBL" id="SFU77907.1"/>
    </source>
</evidence>
<dbReference type="Pfam" id="PF07811">
    <property type="entry name" value="TadE"/>
    <property type="match status" value="1"/>
</dbReference>
<evidence type="ECO:0000313" key="4">
    <source>
        <dbReference type="Proteomes" id="UP000199391"/>
    </source>
</evidence>